<evidence type="ECO:0000256" key="6">
    <source>
        <dbReference type="SAM" id="Coils"/>
    </source>
</evidence>
<reference evidence="8 9" key="1">
    <citation type="journal article" date="2016" name="Sci. Rep.">
        <title>The genome sequence of the outbreeding globe artichoke constructed de novo incorporating a phase-aware low-pass sequencing strategy of F1 progeny.</title>
        <authorList>
            <person name="Scaglione D."/>
            <person name="Reyes-Chin-Wo S."/>
            <person name="Acquadro A."/>
            <person name="Froenicke L."/>
            <person name="Portis E."/>
            <person name="Beitel C."/>
            <person name="Tirone M."/>
            <person name="Mauro R."/>
            <person name="Lo Monaco A."/>
            <person name="Mauromicale G."/>
            <person name="Faccioli P."/>
            <person name="Cattivelli L."/>
            <person name="Rieseberg L."/>
            <person name="Michelmore R."/>
            <person name="Lanteri S."/>
        </authorList>
    </citation>
    <scope>NUCLEOTIDE SEQUENCE [LARGE SCALE GENOMIC DNA]</scope>
    <source>
        <strain evidence="8">2C</strain>
    </source>
</reference>
<feature type="compositionally biased region" description="Gly residues" evidence="7">
    <location>
        <begin position="410"/>
        <end position="426"/>
    </location>
</feature>
<name>A0A118K0K2_CYNCS</name>
<proteinExistence type="inferred from homology"/>
<feature type="coiled-coil region" evidence="6">
    <location>
        <begin position="331"/>
        <end position="358"/>
    </location>
</feature>
<evidence type="ECO:0000256" key="7">
    <source>
        <dbReference type="SAM" id="MobiDB-lite"/>
    </source>
</evidence>
<dbReference type="PANTHER" id="PTHR33405:SF18">
    <property type="entry name" value="PROTEIN FLX-LIKE 4"/>
    <property type="match status" value="1"/>
</dbReference>
<dbReference type="Gramene" id="KVI01348">
    <property type="protein sequence ID" value="KVI01348"/>
    <property type="gene ID" value="Ccrd_020382"/>
</dbReference>
<evidence type="ECO:0000313" key="8">
    <source>
        <dbReference type="EMBL" id="KVI01348.1"/>
    </source>
</evidence>
<keyword evidence="3" id="KW-0221">Differentiation</keyword>
<evidence type="ECO:0008006" key="10">
    <source>
        <dbReference type="Google" id="ProtNLM"/>
    </source>
</evidence>
<gene>
    <name evidence="8" type="ORF">Ccrd_020382</name>
</gene>
<evidence type="ECO:0000256" key="5">
    <source>
        <dbReference type="ARBA" id="ARBA00023089"/>
    </source>
</evidence>
<evidence type="ECO:0000313" key="9">
    <source>
        <dbReference type="Proteomes" id="UP000243975"/>
    </source>
</evidence>
<keyword evidence="4 6" id="KW-0175">Coiled coil</keyword>
<evidence type="ECO:0000256" key="2">
    <source>
        <dbReference type="ARBA" id="ARBA00022473"/>
    </source>
</evidence>
<keyword evidence="5" id="KW-0287">Flowering</keyword>
<accession>A0A118K0K2</accession>
<dbReference type="AlphaFoldDB" id="A0A118K0K2"/>
<organism evidence="8 9">
    <name type="scientific">Cynara cardunculus var. scolymus</name>
    <name type="common">Globe artichoke</name>
    <name type="synonym">Cynara scolymus</name>
    <dbReference type="NCBI Taxonomy" id="59895"/>
    <lineage>
        <taxon>Eukaryota</taxon>
        <taxon>Viridiplantae</taxon>
        <taxon>Streptophyta</taxon>
        <taxon>Embryophyta</taxon>
        <taxon>Tracheophyta</taxon>
        <taxon>Spermatophyta</taxon>
        <taxon>Magnoliopsida</taxon>
        <taxon>eudicotyledons</taxon>
        <taxon>Gunneridae</taxon>
        <taxon>Pentapetalae</taxon>
        <taxon>asterids</taxon>
        <taxon>campanulids</taxon>
        <taxon>Asterales</taxon>
        <taxon>Asteraceae</taxon>
        <taxon>Carduoideae</taxon>
        <taxon>Cardueae</taxon>
        <taxon>Carduinae</taxon>
        <taxon>Cynara</taxon>
    </lineage>
</organism>
<sequence>MFKTQNSIPNTRLSKRCLAPFVPCLVTPTGRRSPVLHPADLPESSVFFGVFSANRFLLVRITQLEDWRESDGATLIDNFYDSNILNNWFSRKKISENDYMSARGHGPPAYGSRSAQAPGMMRHGSYPVGHGIEPLHPEHADSKLVAQSAEIERLAGDNQRLAATHVALRQDLVATQQEIQKLRAHIGSIQTESDIQIRILLEKTAKMEVHVLAGETVRKDLQRAHTEARALVATRQDLIGQIEQVTEELKKIRADVEKVPEMHVELDGLRQEHQKLRGGLGRGMYSDLTSAPKSSTVKLQEFDGWSEINLVSCRSTFEYEKSLNMEKVAQMELMEKDLVGMAREVERLRAEVLNVEKRAHAPTVFGGAYMNQELYPPPPRMHASGGGYVDGYGKQQQQQQQHHHHHLQMGVGGAREGMIPYGGGHTGPAAPGGNPQWGGPPMPSYGGGHPGSTAPGSNPQWGGPPYDGSYSRA</sequence>
<keyword evidence="2" id="KW-0217">Developmental protein</keyword>
<dbReference type="PANTHER" id="PTHR33405">
    <property type="entry name" value="PROTEIN FLX-LIKE 2"/>
    <property type="match status" value="1"/>
</dbReference>
<keyword evidence="9" id="KW-1185">Reference proteome</keyword>
<dbReference type="STRING" id="59895.A0A118K0K2"/>
<protein>
    <recommendedName>
        <fullName evidence="10">Protein FLX-like 4</fullName>
    </recommendedName>
</protein>
<comment type="similarity">
    <text evidence="1">Belongs to the FLX family.</text>
</comment>
<dbReference type="Proteomes" id="UP000243975">
    <property type="component" value="Unassembled WGS sequence"/>
</dbReference>
<dbReference type="GO" id="GO:0030154">
    <property type="term" value="P:cell differentiation"/>
    <property type="evidence" value="ECO:0007669"/>
    <property type="project" value="UniProtKB-KW"/>
</dbReference>
<evidence type="ECO:0000256" key="1">
    <source>
        <dbReference type="ARBA" id="ARBA00005405"/>
    </source>
</evidence>
<evidence type="ECO:0000256" key="3">
    <source>
        <dbReference type="ARBA" id="ARBA00022782"/>
    </source>
</evidence>
<dbReference type="GO" id="GO:0009908">
    <property type="term" value="P:flower development"/>
    <property type="evidence" value="ECO:0007669"/>
    <property type="project" value="UniProtKB-KW"/>
</dbReference>
<evidence type="ECO:0000256" key="4">
    <source>
        <dbReference type="ARBA" id="ARBA00023054"/>
    </source>
</evidence>
<dbReference type="EMBL" id="LEKV01003118">
    <property type="protein sequence ID" value="KVI01348.1"/>
    <property type="molecule type" value="Genomic_DNA"/>
</dbReference>
<comment type="caution">
    <text evidence="8">The sequence shown here is derived from an EMBL/GenBank/DDBJ whole genome shotgun (WGS) entry which is preliminary data.</text>
</comment>
<feature type="region of interest" description="Disordered" evidence="7">
    <location>
        <begin position="384"/>
        <end position="473"/>
    </location>
</feature>
<dbReference type="OMA" id="GEGMNPY"/>
<dbReference type="InterPro" id="IPR040353">
    <property type="entry name" value="FLX/FLX-like"/>
</dbReference>